<sequence length="787" mass="89686">MVVFSRKLLWLIICAELLVAAQQHILKQGDFINSSTTLVSPNQLFALGFFHLADSNLSYLGIWYTNSSEGLNVNHPAWIANRDTPIYNSSGVLTIDSTTGNLIISHSDANNPIVLYSGRGLNRRLLLWDNGNLVLKEGNTTLWQSFDHPTDALLPGMKLGINHNTNWTWSLTSWIGADNPASGAFTLEWDHTEKMLVIKFRGKTYWTSGKLINKNFEYIRPKVEFINLNYNFKIISNEDEEYFAYILMVDPVLTPESRRYLSGWRLDYQGNIFDEDRPQIAGVDNCYGYNTRSKPPHTFYAGCKLWEQPTCRDHLQYEIQTGYFENNVSYLNDSNTSLGYTDCKVKCWEDCNCYGFMNNGDTGCIFYRGSNLKFHSSGNYPKIYVLPPAKRKKLITMIVIVIVSLFLGLLSSLLYYQRRKNKQAKKTEIQELLTLKGYSDSINTMGDDCRNDLKFFSFTSIVAATRNFSSDNKLGEGGFGPVYKGEFLDGQEIAVKRLSRKSTQGLTELKTELILIAKLQHTNLVRLLGCCIHRQEKMLIYEYMPNKSLDSFLFNESKREQLTWERRFSIIEGIAQGLLYLHKYSRLIIIHRDLKAANILLDQHMNPKISDFGLARIFKLNAAEINTSRVVGTHGYMAPEYVMEGIYSMKSDVYSFGVLILEILSGRKINSFNHVDGPLNLVAFAWELWNRDAAFELMDPSISNSCIKHQFLRCVHLGLLCVEGNAVDRPTMINLVSMLRNDTAVIPLPTRPAFCTGGKAHEKQSHDTRPSINISLNRLSISTMEAR</sequence>
<reference evidence="23" key="2">
    <citation type="submission" date="2022-03" db="EMBL/GenBank/DDBJ databases">
        <title>Draft title - Genomic analysis of global carrot germplasm unveils the trajectory of domestication and the origin of high carotenoid orange carrot.</title>
        <authorList>
            <person name="Iorizzo M."/>
            <person name="Ellison S."/>
            <person name="Senalik D."/>
            <person name="Macko-Podgorni A."/>
            <person name="Grzebelus D."/>
            <person name="Bostan H."/>
            <person name="Rolling W."/>
            <person name="Curaba J."/>
            <person name="Simon P."/>
        </authorList>
    </citation>
    <scope>NUCLEOTIDE SEQUENCE</scope>
    <source>
        <tissue evidence="23">Leaf</tissue>
    </source>
</reference>
<evidence type="ECO:0000256" key="2">
    <source>
        <dbReference type="ARBA" id="ARBA00022475"/>
    </source>
</evidence>
<keyword evidence="14" id="KW-0675">Receptor</keyword>
<dbReference type="GO" id="GO:0005524">
    <property type="term" value="F:ATP binding"/>
    <property type="evidence" value="ECO:0007669"/>
    <property type="project" value="UniProtKB-KW"/>
</dbReference>
<evidence type="ECO:0000259" key="22">
    <source>
        <dbReference type="PROSITE" id="PS50927"/>
    </source>
</evidence>
<dbReference type="Gene3D" id="1.10.510.10">
    <property type="entry name" value="Transferase(Phosphotransferase) domain 1"/>
    <property type="match status" value="1"/>
</dbReference>
<keyword evidence="10 18" id="KW-0067">ATP-binding</keyword>
<dbReference type="Gene3D" id="2.90.10.10">
    <property type="entry name" value="Bulb-type lectin domain"/>
    <property type="match status" value="1"/>
</dbReference>
<evidence type="ECO:0000256" key="12">
    <source>
        <dbReference type="ARBA" id="ARBA00023136"/>
    </source>
</evidence>
<feature type="transmembrane region" description="Helical" evidence="19">
    <location>
        <begin position="394"/>
        <end position="416"/>
    </location>
</feature>
<dbReference type="CDD" id="cd00028">
    <property type="entry name" value="B_lectin"/>
    <property type="match status" value="1"/>
</dbReference>
<dbReference type="FunFam" id="3.30.200.20:FF:000330">
    <property type="entry name" value="G-type lectin S-receptor-like serine/threonine-protein kinase At4g03230"/>
    <property type="match status" value="1"/>
</dbReference>
<feature type="chain" id="PRO_5042159972" description="Receptor-like serine/threonine-protein kinase" evidence="20">
    <location>
        <begin position="21"/>
        <end position="787"/>
    </location>
</feature>
<dbReference type="EC" id="2.7.11.1" evidence="18"/>
<dbReference type="PANTHER" id="PTHR27002:SF548">
    <property type="entry name" value="RECEPTOR-LIKE SERINE_THREONINE-PROTEIN KINASE"/>
    <property type="match status" value="1"/>
</dbReference>
<keyword evidence="5 19" id="KW-0812">Transmembrane</keyword>
<evidence type="ECO:0000256" key="19">
    <source>
        <dbReference type="SAM" id="Phobius"/>
    </source>
</evidence>
<evidence type="ECO:0000256" key="5">
    <source>
        <dbReference type="ARBA" id="ARBA00022692"/>
    </source>
</evidence>
<evidence type="ECO:0000256" key="3">
    <source>
        <dbReference type="ARBA" id="ARBA00022527"/>
    </source>
</evidence>
<evidence type="ECO:0000256" key="18">
    <source>
        <dbReference type="PIRNR" id="PIRNR000641"/>
    </source>
</evidence>
<evidence type="ECO:0000256" key="13">
    <source>
        <dbReference type="ARBA" id="ARBA00023157"/>
    </source>
</evidence>
<comment type="catalytic activity">
    <reaction evidence="17 18">
        <text>L-seryl-[protein] + ATP = O-phospho-L-seryl-[protein] + ADP + H(+)</text>
        <dbReference type="Rhea" id="RHEA:17989"/>
        <dbReference type="Rhea" id="RHEA-COMP:9863"/>
        <dbReference type="Rhea" id="RHEA-COMP:11604"/>
        <dbReference type="ChEBI" id="CHEBI:15378"/>
        <dbReference type="ChEBI" id="CHEBI:29999"/>
        <dbReference type="ChEBI" id="CHEBI:30616"/>
        <dbReference type="ChEBI" id="CHEBI:83421"/>
        <dbReference type="ChEBI" id="CHEBI:456216"/>
        <dbReference type="EC" id="2.7.11.1"/>
    </reaction>
</comment>
<dbReference type="SUPFAM" id="SSF51110">
    <property type="entry name" value="alpha-D-mannose-specific plant lectins"/>
    <property type="match status" value="1"/>
</dbReference>
<dbReference type="GO" id="GO:0004674">
    <property type="term" value="F:protein serine/threonine kinase activity"/>
    <property type="evidence" value="ECO:0007669"/>
    <property type="project" value="UniProtKB-KW"/>
</dbReference>
<keyword evidence="7" id="KW-0430">Lectin</keyword>
<dbReference type="Pfam" id="PF07714">
    <property type="entry name" value="PK_Tyr_Ser-Thr"/>
    <property type="match status" value="1"/>
</dbReference>
<keyword evidence="3 18" id="KW-0723">Serine/threonine-protein kinase</keyword>
<evidence type="ECO:0000256" key="11">
    <source>
        <dbReference type="ARBA" id="ARBA00022989"/>
    </source>
</evidence>
<keyword evidence="15" id="KW-0325">Glycoprotein</keyword>
<keyword evidence="6 20" id="KW-0732">Signal</keyword>
<evidence type="ECO:0000256" key="1">
    <source>
        <dbReference type="ARBA" id="ARBA00004251"/>
    </source>
</evidence>
<dbReference type="FunFam" id="1.10.510.10:FF:000060">
    <property type="entry name" value="G-type lectin S-receptor-like serine/threonine-protein kinase"/>
    <property type="match status" value="1"/>
</dbReference>
<dbReference type="SMART" id="SM00220">
    <property type="entry name" value="S_TKc"/>
    <property type="match status" value="1"/>
</dbReference>
<evidence type="ECO:0000256" key="20">
    <source>
        <dbReference type="SAM" id="SignalP"/>
    </source>
</evidence>
<dbReference type="InterPro" id="IPR000719">
    <property type="entry name" value="Prot_kinase_dom"/>
</dbReference>
<keyword evidence="2" id="KW-1003">Cell membrane</keyword>
<dbReference type="CDD" id="cd14066">
    <property type="entry name" value="STKc_IRAK"/>
    <property type="match status" value="1"/>
</dbReference>
<evidence type="ECO:0000256" key="15">
    <source>
        <dbReference type="ARBA" id="ARBA00023180"/>
    </source>
</evidence>
<organism evidence="23 24">
    <name type="scientific">Daucus carota subsp. sativus</name>
    <name type="common">Carrot</name>
    <dbReference type="NCBI Taxonomy" id="79200"/>
    <lineage>
        <taxon>Eukaryota</taxon>
        <taxon>Viridiplantae</taxon>
        <taxon>Streptophyta</taxon>
        <taxon>Embryophyta</taxon>
        <taxon>Tracheophyta</taxon>
        <taxon>Spermatophyta</taxon>
        <taxon>Magnoliopsida</taxon>
        <taxon>eudicotyledons</taxon>
        <taxon>Gunneridae</taxon>
        <taxon>Pentapetalae</taxon>
        <taxon>asterids</taxon>
        <taxon>campanulids</taxon>
        <taxon>Apiales</taxon>
        <taxon>Apiaceae</taxon>
        <taxon>Apioideae</taxon>
        <taxon>Scandiceae</taxon>
        <taxon>Daucinae</taxon>
        <taxon>Daucus</taxon>
        <taxon>Daucus sect. Daucus</taxon>
    </lineage>
</organism>
<accession>A0AAF1AMD7</accession>
<dbReference type="InterPro" id="IPR011009">
    <property type="entry name" value="Kinase-like_dom_sf"/>
</dbReference>
<evidence type="ECO:0000256" key="8">
    <source>
        <dbReference type="ARBA" id="ARBA00022741"/>
    </source>
</evidence>
<evidence type="ECO:0000256" key="10">
    <source>
        <dbReference type="ARBA" id="ARBA00022840"/>
    </source>
</evidence>
<keyword evidence="12 19" id="KW-0472">Membrane</keyword>
<evidence type="ECO:0000259" key="21">
    <source>
        <dbReference type="PROSITE" id="PS50011"/>
    </source>
</evidence>
<evidence type="ECO:0000313" key="24">
    <source>
        <dbReference type="Proteomes" id="UP000077755"/>
    </source>
</evidence>
<dbReference type="AlphaFoldDB" id="A0AAF1AMD7"/>
<dbReference type="PANTHER" id="PTHR27002">
    <property type="entry name" value="RECEPTOR-LIKE SERINE/THREONINE-PROTEIN KINASE SD1-8"/>
    <property type="match status" value="1"/>
</dbReference>
<feature type="domain" description="Protein kinase" evidence="21">
    <location>
        <begin position="468"/>
        <end position="754"/>
    </location>
</feature>
<comment type="catalytic activity">
    <reaction evidence="16 18">
        <text>L-threonyl-[protein] + ATP = O-phospho-L-threonyl-[protein] + ADP + H(+)</text>
        <dbReference type="Rhea" id="RHEA:46608"/>
        <dbReference type="Rhea" id="RHEA-COMP:11060"/>
        <dbReference type="Rhea" id="RHEA-COMP:11605"/>
        <dbReference type="ChEBI" id="CHEBI:15378"/>
        <dbReference type="ChEBI" id="CHEBI:30013"/>
        <dbReference type="ChEBI" id="CHEBI:30616"/>
        <dbReference type="ChEBI" id="CHEBI:61977"/>
        <dbReference type="ChEBI" id="CHEBI:456216"/>
        <dbReference type="EC" id="2.7.11.1"/>
    </reaction>
</comment>
<evidence type="ECO:0000256" key="16">
    <source>
        <dbReference type="ARBA" id="ARBA00047899"/>
    </source>
</evidence>
<evidence type="ECO:0000256" key="9">
    <source>
        <dbReference type="ARBA" id="ARBA00022777"/>
    </source>
</evidence>
<evidence type="ECO:0000313" key="23">
    <source>
        <dbReference type="EMBL" id="WOG85380.1"/>
    </source>
</evidence>
<protein>
    <recommendedName>
        <fullName evidence="18">Receptor-like serine/threonine-protein kinase</fullName>
        <ecNumber evidence="18">2.7.11.1</ecNumber>
    </recommendedName>
</protein>
<dbReference type="GO" id="GO:0005886">
    <property type="term" value="C:plasma membrane"/>
    <property type="evidence" value="ECO:0007669"/>
    <property type="project" value="UniProtKB-SubCell"/>
</dbReference>
<feature type="signal peptide" evidence="20">
    <location>
        <begin position="1"/>
        <end position="20"/>
    </location>
</feature>
<dbReference type="InterPro" id="IPR001245">
    <property type="entry name" value="Ser-Thr/Tyr_kinase_cat_dom"/>
</dbReference>
<keyword evidence="11 19" id="KW-1133">Transmembrane helix</keyword>
<comment type="subcellular location">
    <subcellularLocation>
        <location evidence="1">Cell membrane</location>
        <topology evidence="1">Single-pass type I membrane protein</topology>
    </subcellularLocation>
</comment>
<keyword evidence="4 18" id="KW-0808">Transferase</keyword>
<dbReference type="PIRSF" id="PIRSF000641">
    <property type="entry name" value="SRK"/>
    <property type="match status" value="1"/>
</dbReference>
<proteinExistence type="inferred from homology"/>
<dbReference type="InterPro" id="IPR008271">
    <property type="entry name" value="Ser/Thr_kinase_AS"/>
</dbReference>
<dbReference type="Proteomes" id="UP000077755">
    <property type="component" value="Chromosome 1"/>
</dbReference>
<comment type="similarity">
    <text evidence="18">Belongs to the protein kinase superfamily. Ser/Thr protein kinase family.</text>
</comment>
<feature type="domain" description="Bulb-type lectin" evidence="22">
    <location>
        <begin position="23"/>
        <end position="148"/>
    </location>
</feature>
<dbReference type="InterPro" id="IPR036426">
    <property type="entry name" value="Bulb-type_lectin_dom_sf"/>
</dbReference>
<keyword evidence="8 18" id="KW-0547">Nucleotide-binding</keyword>
<name>A0AAF1AMD7_DAUCS</name>
<keyword evidence="9 18" id="KW-0418">Kinase</keyword>
<dbReference type="InterPro" id="IPR024171">
    <property type="entry name" value="SRK-like_kinase"/>
</dbReference>
<dbReference type="PROSITE" id="PS00108">
    <property type="entry name" value="PROTEIN_KINASE_ST"/>
    <property type="match status" value="1"/>
</dbReference>
<dbReference type="Gene3D" id="3.30.200.20">
    <property type="entry name" value="Phosphorylase Kinase, domain 1"/>
    <property type="match status" value="1"/>
</dbReference>
<dbReference type="PROSITE" id="PS50927">
    <property type="entry name" value="BULB_LECTIN"/>
    <property type="match status" value="1"/>
</dbReference>
<dbReference type="InterPro" id="IPR001480">
    <property type="entry name" value="Bulb-type_lectin_dom"/>
</dbReference>
<evidence type="ECO:0000256" key="4">
    <source>
        <dbReference type="ARBA" id="ARBA00022679"/>
    </source>
</evidence>
<evidence type="ECO:0000256" key="6">
    <source>
        <dbReference type="ARBA" id="ARBA00022729"/>
    </source>
</evidence>
<dbReference type="SMART" id="SM00108">
    <property type="entry name" value="B_lectin"/>
    <property type="match status" value="1"/>
</dbReference>
<dbReference type="EMBL" id="CP093343">
    <property type="protein sequence ID" value="WOG85380.1"/>
    <property type="molecule type" value="Genomic_DNA"/>
</dbReference>
<dbReference type="Pfam" id="PF01453">
    <property type="entry name" value="B_lectin"/>
    <property type="match status" value="1"/>
</dbReference>
<keyword evidence="24" id="KW-1185">Reference proteome</keyword>
<reference evidence="23" key="1">
    <citation type="journal article" date="2016" name="Nat. Genet.">
        <title>A high-quality carrot genome assembly provides new insights into carotenoid accumulation and asterid genome evolution.</title>
        <authorList>
            <person name="Iorizzo M."/>
            <person name="Ellison S."/>
            <person name="Senalik D."/>
            <person name="Zeng P."/>
            <person name="Satapoomin P."/>
            <person name="Huang J."/>
            <person name="Bowman M."/>
            <person name="Iovene M."/>
            <person name="Sanseverino W."/>
            <person name="Cavagnaro P."/>
            <person name="Yildiz M."/>
            <person name="Macko-Podgorni A."/>
            <person name="Moranska E."/>
            <person name="Grzebelus E."/>
            <person name="Grzebelus D."/>
            <person name="Ashrafi H."/>
            <person name="Zheng Z."/>
            <person name="Cheng S."/>
            <person name="Spooner D."/>
            <person name="Van Deynze A."/>
            <person name="Simon P."/>
        </authorList>
    </citation>
    <scope>NUCLEOTIDE SEQUENCE</scope>
    <source>
        <tissue evidence="23">Leaf</tissue>
    </source>
</reference>
<dbReference type="GO" id="GO:0030246">
    <property type="term" value="F:carbohydrate binding"/>
    <property type="evidence" value="ECO:0007669"/>
    <property type="project" value="UniProtKB-KW"/>
</dbReference>
<dbReference type="PROSITE" id="PS50011">
    <property type="entry name" value="PROTEIN_KINASE_DOM"/>
    <property type="match status" value="1"/>
</dbReference>
<dbReference type="SUPFAM" id="SSF56112">
    <property type="entry name" value="Protein kinase-like (PK-like)"/>
    <property type="match status" value="1"/>
</dbReference>
<evidence type="ECO:0000256" key="7">
    <source>
        <dbReference type="ARBA" id="ARBA00022734"/>
    </source>
</evidence>
<evidence type="ECO:0000256" key="14">
    <source>
        <dbReference type="ARBA" id="ARBA00023170"/>
    </source>
</evidence>
<evidence type="ECO:0000256" key="17">
    <source>
        <dbReference type="ARBA" id="ARBA00048679"/>
    </source>
</evidence>
<gene>
    <name evidence="23" type="ORF">DCAR_0104568</name>
</gene>
<keyword evidence="13" id="KW-1015">Disulfide bond</keyword>